<proteinExistence type="predicted"/>
<evidence type="ECO:0000256" key="4">
    <source>
        <dbReference type="SAM" id="MobiDB-lite"/>
    </source>
</evidence>
<feature type="repeat" description="ANK" evidence="3">
    <location>
        <begin position="585"/>
        <end position="617"/>
    </location>
</feature>
<feature type="compositionally biased region" description="Basic residues" evidence="4">
    <location>
        <begin position="638"/>
        <end position="648"/>
    </location>
</feature>
<dbReference type="PROSITE" id="PS50088">
    <property type="entry name" value="ANK_REPEAT"/>
    <property type="match status" value="10"/>
</dbReference>
<feature type="repeat" description="ANK" evidence="3">
    <location>
        <begin position="159"/>
        <end position="191"/>
    </location>
</feature>
<evidence type="ECO:0000256" key="1">
    <source>
        <dbReference type="ARBA" id="ARBA00022737"/>
    </source>
</evidence>
<dbReference type="InterPro" id="IPR002110">
    <property type="entry name" value="Ankyrin_rpt"/>
</dbReference>
<evidence type="ECO:0000313" key="6">
    <source>
        <dbReference type="EMBL" id="KAK4077202.1"/>
    </source>
</evidence>
<feature type="repeat" description="ANK" evidence="3">
    <location>
        <begin position="224"/>
        <end position="256"/>
    </location>
</feature>
<dbReference type="EMBL" id="JAWRVI010000105">
    <property type="protein sequence ID" value="KAK4077202.1"/>
    <property type="molecule type" value="Genomic_DNA"/>
</dbReference>
<evidence type="ECO:0000313" key="7">
    <source>
        <dbReference type="Proteomes" id="UP001287286"/>
    </source>
</evidence>
<reference evidence="6 7" key="1">
    <citation type="journal article" date="2024" name="Microbiol. Resour. Announc.">
        <title>Genome annotations for the ascomycete fungi Trichoderma harzianum, Trichoderma aggressivum, and Purpureocillium lilacinum.</title>
        <authorList>
            <person name="Beijen E.P.W."/>
            <person name="Ohm R.A."/>
        </authorList>
    </citation>
    <scope>NUCLEOTIDE SEQUENCE [LARGE SCALE GENOMIC DNA]</scope>
    <source>
        <strain evidence="6 7">CBS 150709</strain>
    </source>
</reference>
<dbReference type="Proteomes" id="UP001287286">
    <property type="component" value="Unassembled WGS sequence"/>
</dbReference>
<feature type="region of interest" description="Disordered" evidence="4">
    <location>
        <begin position="630"/>
        <end position="656"/>
    </location>
</feature>
<accession>A0ABR0BGS4</accession>
<dbReference type="PANTHER" id="PTHR24166">
    <property type="entry name" value="ROLLING PEBBLES, ISOFORM B"/>
    <property type="match status" value="1"/>
</dbReference>
<feature type="repeat" description="ANK" evidence="3">
    <location>
        <begin position="458"/>
        <end position="490"/>
    </location>
</feature>
<dbReference type="InterPro" id="IPR050889">
    <property type="entry name" value="Dendritic_Spine_Reg/Scaffold"/>
</dbReference>
<dbReference type="PROSITE" id="PS50297">
    <property type="entry name" value="ANK_REP_REGION"/>
    <property type="match status" value="6"/>
</dbReference>
<dbReference type="SMART" id="SM00248">
    <property type="entry name" value="ANK"/>
    <property type="match status" value="15"/>
</dbReference>
<organism evidence="6 7">
    <name type="scientific">Purpureocillium lilacinum</name>
    <name type="common">Paecilomyces lilacinus</name>
    <dbReference type="NCBI Taxonomy" id="33203"/>
    <lineage>
        <taxon>Eukaryota</taxon>
        <taxon>Fungi</taxon>
        <taxon>Dikarya</taxon>
        <taxon>Ascomycota</taxon>
        <taxon>Pezizomycotina</taxon>
        <taxon>Sordariomycetes</taxon>
        <taxon>Hypocreomycetidae</taxon>
        <taxon>Hypocreales</taxon>
        <taxon>Ophiocordycipitaceae</taxon>
        <taxon>Purpureocillium</taxon>
    </lineage>
</organism>
<dbReference type="Gene3D" id="1.25.40.20">
    <property type="entry name" value="Ankyrin repeat-containing domain"/>
    <property type="match status" value="6"/>
</dbReference>
<keyword evidence="7" id="KW-1185">Reference proteome</keyword>
<comment type="caution">
    <text evidence="6">The sequence shown here is derived from an EMBL/GenBank/DDBJ whole genome shotgun (WGS) entry which is preliminary data.</text>
</comment>
<keyword evidence="1" id="KW-0677">Repeat</keyword>
<feature type="repeat" description="ANK" evidence="3">
    <location>
        <begin position="98"/>
        <end position="130"/>
    </location>
</feature>
<name>A0ABR0BGS4_PURLI</name>
<keyword evidence="2 3" id="KW-0040">ANK repeat</keyword>
<feature type="repeat" description="ANK" evidence="3">
    <location>
        <begin position="424"/>
        <end position="457"/>
    </location>
</feature>
<evidence type="ECO:0000256" key="5">
    <source>
        <dbReference type="SAM" id="SignalP"/>
    </source>
</evidence>
<evidence type="ECO:0000256" key="3">
    <source>
        <dbReference type="PROSITE-ProRule" id="PRU00023"/>
    </source>
</evidence>
<feature type="chain" id="PRO_5045789677" evidence="5">
    <location>
        <begin position="20"/>
        <end position="656"/>
    </location>
</feature>
<feature type="repeat" description="ANK" evidence="3">
    <location>
        <begin position="391"/>
        <end position="423"/>
    </location>
</feature>
<sequence>MGFANLSLDVFLLIAEGLCDFDLSSLSRTNRQIHQVATQILYTRDAKRPLVVSAQWALHWDNGQTIERIVEARLARRDTSGEVCRDIVSSLLEPLIPRGWNILVFAAKQGLINIVRLLLTYGFDVNSTTTAGPTALYVAVDQDNEKIVSALLDSGQFHTDSSPLLLAARKGNWQAVDAMIRSGMDANQDAEESLLGYAVDQNDESRIAALVEAGIDIDRPTSIGARTPLGQAAFKGSVGAVKLFLQNGACIDYTDSFGMTALHIAAACGHAKVVDLLLNGGANVLLRNKLGDTPLIAAAWQGDVQIVHMLLTTPGVEVDARGTDDQTALLKAVARGHLDAVDALVSNGADLICRDRYGDTPLLLAAKKNNSPIMSRLLEGEGAGLEVRDVNDRTPLLAAVGQGNAGATSILLRSGSSAICRDRYGDTPLLLAAGLGNIPIIRQLLEAADIDLECRDRGGRTPLLRAAYMWQGEAVRVLLEANANTQIVDNLGQSVLSVIIARAMPGDLLELLLQKSRSPGTFLRQAAKKGDLSTMRYLLNAGVCPDERDSSGRTALSWAASEGQERAVELLLKSCAVGVDLRDRNGQTALFWAAMRNNGRIIRALVAAGASKQLEDNCGRTARWWQRALNSNPARGLPRQRRARKKSRARTESTRA</sequence>
<keyword evidence="5" id="KW-0732">Signal</keyword>
<feature type="repeat" description="ANK" evidence="3">
    <location>
        <begin position="257"/>
        <end position="289"/>
    </location>
</feature>
<feature type="repeat" description="ANK" evidence="3">
    <location>
        <begin position="357"/>
        <end position="390"/>
    </location>
</feature>
<feature type="signal peptide" evidence="5">
    <location>
        <begin position="1"/>
        <end position="19"/>
    </location>
</feature>
<feature type="repeat" description="ANK" evidence="3">
    <location>
        <begin position="324"/>
        <end position="356"/>
    </location>
</feature>
<evidence type="ECO:0000256" key="2">
    <source>
        <dbReference type="ARBA" id="ARBA00023043"/>
    </source>
</evidence>
<dbReference type="Pfam" id="PF00023">
    <property type="entry name" value="Ank"/>
    <property type="match status" value="2"/>
</dbReference>
<dbReference type="InterPro" id="IPR036770">
    <property type="entry name" value="Ankyrin_rpt-contain_sf"/>
</dbReference>
<protein>
    <submittedName>
        <fullName evidence="6">Uncharacterized protein</fullName>
    </submittedName>
</protein>
<dbReference type="Pfam" id="PF12796">
    <property type="entry name" value="Ank_2"/>
    <property type="match status" value="4"/>
</dbReference>
<gene>
    <name evidence="6" type="ORF">Purlil1_12446</name>
</gene>
<dbReference type="SUPFAM" id="SSF48403">
    <property type="entry name" value="Ankyrin repeat"/>
    <property type="match status" value="3"/>
</dbReference>
<dbReference type="PANTHER" id="PTHR24166:SF48">
    <property type="entry name" value="PROTEIN VAPYRIN"/>
    <property type="match status" value="1"/>
</dbReference>